<keyword evidence="2" id="KW-1185">Reference proteome</keyword>
<dbReference type="HOGENOM" id="CLU_1793904_0_0_6"/>
<reference evidence="1 2" key="1">
    <citation type="submission" date="2015-02" db="EMBL/GenBank/DDBJ databases">
        <title>Complete genome sequence of Kangiella geojedonensis strain YCS-5T.</title>
        <authorList>
            <person name="Kim K.M."/>
        </authorList>
    </citation>
    <scope>NUCLEOTIDE SEQUENCE [LARGE SCALE GENOMIC DNA]</scope>
    <source>
        <strain evidence="1 2">YCS-5</strain>
    </source>
</reference>
<dbReference type="NCBIfam" id="NF047637">
    <property type="entry name" value="lipo_CC0125"/>
    <property type="match status" value="1"/>
</dbReference>
<proteinExistence type="predicted"/>
<evidence type="ECO:0000313" key="2">
    <source>
        <dbReference type="Proteomes" id="UP000034071"/>
    </source>
</evidence>
<dbReference type="KEGG" id="kge:TQ33_0022"/>
<dbReference type="EMBL" id="CP010975">
    <property type="protein sequence ID" value="AKE51014.1"/>
    <property type="molecule type" value="Genomic_DNA"/>
</dbReference>
<dbReference type="AlphaFoldDB" id="A0A0F6TNQ0"/>
<organism evidence="1 2">
    <name type="scientific">Kangiella geojedonensis</name>
    <dbReference type="NCBI Taxonomy" id="914150"/>
    <lineage>
        <taxon>Bacteria</taxon>
        <taxon>Pseudomonadati</taxon>
        <taxon>Pseudomonadota</taxon>
        <taxon>Gammaproteobacteria</taxon>
        <taxon>Kangiellales</taxon>
        <taxon>Kangiellaceae</taxon>
        <taxon>Kangiella</taxon>
    </lineage>
</organism>
<gene>
    <name evidence="1" type="ORF">TQ33_0022</name>
</gene>
<dbReference type="STRING" id="914150.TQ33_0022"/>
<protein>
    <submittedName>
        <fullName evidence="1">Uncharacterized protein</fullName>
    </submittedName>
</protein>
<sequence length="144" mass="16625">MIAGCSSQYRYHPTHSVGQGPYATEVTDNLYRVHYKILHNSPDEAEALALDHSRLLTQRMQFDWFVIVQRYLVIEELVNSKTNRIQRTECSQDKCQQSNYSNPQFKNQFKPSEPALTTEVILHIRMGKGLRPDGIKSYNATSSF</sequence>
<dbReference type="Proteomes" id="UP000034071">
    <property type="component" value="Chromosome"/>
</dbReference>
<evidence type="ECO:0000313" key="1">
    <source>
        <dbReference type="EMBL" id="AKE51014.1"/>
    </source>
</evidence>
<accession>A0A0F6TNQ0</accession>
<name>A0A0F6TNQ0_9GAMM</name>